<evidence type="ECO:0000313" key="1">
    <source>
        <dbReference type="EMBL" id="GBP50299.1"/>
    </source>
</evidence>
<comment type="caution">
    <text evidence="1">The sequence shown here is derived from an EMBL/GenBank/DDBJ whole genome shotgun (WGS) entry which is preliminary data.</text>
</comment>
<organism evidence="1 2">
    <name type="scientific">Eumeta variegata</name>
    <name type="common">Bagworm moth</name>
    <name type="synonym">Eumeta japonica</name>
    <dbReference type="NCBI Taxonomy" id="151549"/>
    <lineage>
        <taxon>Eukaryota</taxon>
        <taxon>Metazoa</taxon>
        <taxon>Ecdysozoa</taxon>
        <taxon>Arthropoda</taxon>
        <taxon>Hexapoda</taxon>
        <taxon>Insecta</taxon>
        <taxon>Pterygota</taxon>
        <taxon>Neoptera</taxon>
        <taxon>Endopterygota</taxon>
        <taxon>Lepidoptera</taxon>
        <taxon>Glossata</taxon>
        <taxon>Ditrysia</taxon>
        <taxon>Tineoidea</taxon>
        <taxon>Psychidae</taxon>
        <taxon>Oiketicinae</taxon>
        <taxon>Eumeta</taxon>
    </lineage>
</organism>
<dbReference type="Proteomes" id="UP000299102">
    <property type="component" value="Unassembled WGS sequence"/>
</dbReference>
<sequence>MFSEGCEASRAVEEDEPTTFINRTLRDSTLLKGKLVKGERLLNGRVERANPGVERRGEQVDRSVEMRGVWGFNRVLGDLTRCDQPTLLKTHLWALRHVASRAGGPRRRCRRGPIKEARLVSNEKLGIGR</sequence>
<reference evidence="1 2" key="1">
    <citation type="journal article" date="2019" name="Commun. Biol.">
        <title>The bagworm genome reveals a unique fibroin gene that provides high tensile strength.</title>
        <authorList>
            <person name="Kono N."/>
            <person name="Nakamura H."/>
            <person name="Ohtoshi R."/>
            <person name="Tomita M."/>
            <person name="Numata K."/>
            <person name="Arakawa K."/>
        </authorList>
    </citation>
    <scope>NUCLEOTIDE SEQUENCE [LARGE SCALE GENOMIC DNA]</scope>
</reference>
<protein>
    <submittedName>
        <fullName evidence="1">Uncharacterized protein</fullName>
    </submittedName>
</protein>
<proteinExistence type="predicted"/>
<dbReference type="AlphaFoldDB" id="A0A4C1WIY2"/>
<keyword evidence="2" id="KW-1185">Reference proteome</keyword>
<evidence type="ECO:0000313" key="2">
    <source>
        <dbReference type="Proteomes" id="UP000299102"/>
    </source>
</evidence>
<gene>
    <name evidence="1" type="ORF">EVAR_102267_1</name>
</gene>
<accession>A0A4C1WIY2</accession>
<name>A0A4C1WIY2_EUMVA</name>
<dbReference type="EMBL" id="BGZK01000563">
    <property type="protein sequence ID" value="GBP50299.1"/>
    <property type="molecule type" value="Genomic_DNA"/>
</dbReference>